<keyword evidence="4" id="KW-1185">Reference proteome</keyword>
<feature type="transmembrane region" description="Helical" evidence="2">
    <location>
        <begin position="176"/>
        <end position="200"/>
    </location>
</feature>
<dbReference type="EMBL" id="JABSNP010000023">
    <property type="protein sequence ID" value="NRT20960.1"/>
    <property type="molecule type" value="Genomic_DNA"/>
</dbReference>
<feature type="transmembrane region" description="Helical" evidence="2">
    <location>
        <begin position="30"/>
        <end position="49"/>
    </location>
</feature>
<evidence type="ECO:0000256" key="2">
    <source>
        <dbReference type="SAM" id="Phobius"/>
    </source>
</evidence>
<keyword evidence="2" id="KW-0472">Membrane</keyword>
<feature type="transmembrane region" description="Helical" evidence="2">
    <location>
        <begin position="257"/>
        <end position="279"/>
    </location>
</feature>
<dbReference type="Proteomes" id="UP000779507">
    <property type="component" value="Unassembled WGS sequence"/>
</dbReference>
<proteinExistence type="predicted"/>
<keyword evidence="2" id="KW-1133">Transmembrane helix</keyword>
<keyword evidence="2" id="KW-0812">Transmembrane</keyword>
<reference evidence="3 4" key="1">
    <citation type="submission" date="2020-05" db="EMBL/GenBank/DDBJ databases">
        <title>Genomic Encyclopedia of Type Strains, Phase IV (KMG-V): Genome sequencing to study the core and pangenomes of soil and plant-associated prokaryotes.</title>
        <authorList>
            <person name="Whitman W."/>
        </authorList>
    </citation>
    <scope>NUCLEOTIDE SEQUENCE [LARGE SCALE GENOMIC DNA]</scope>
    <source>
        <strain evidence="3 4">9A</strain>
    </source>
</reference>
<name>A0ABX2FX68_9BACT</name>
<feature type="transmembrane region" description="Helical" evidence="2">
    <location>
        <begin position="206"/>
        <end position="226"/>
    </location>
</feature>
<dbReference type="RefSeq" id="WP_173811727.1">
    <property type="nucleotide sequence ID" value="NZ_JABSNP010000023.1"/>
</dbReference>
<feature type="region of interest" description="Disordered" evidence="1">
    <location>
        <begin position="327"/>
        <end position="361"/>
    </location>
</feature>
<feature type="transmembrane region" description="Helical" evidence="2">
    <location>
        <begin position="291"/>
        <end position="317"/>
    </location>
</feature>
<accession>A0ABX2FX68</accession>
<sequence length="385" mass="39095">MLLMVAYDVDPGFLAACDNTLDLVLVNCRFITPTFMSIALLYTVGRGLLMGNGLQMDFSPLLKALWVLFLLYFYRDLLDVLGAGISGFTGLFASQAGATSAAEALQRLTTPAPIAAAAASDSLGIGDVVTGASNLVASISETLSSFTFTGLMTRLFTGTTVMLIREIMLFIRQFVLGFLYVCGPIAMSLSVVPSFGQLAIKWLQNFIAVQFWSLSFVLLDTMYTFYAATPTAQSGIGSGGVFNPISGQVNSAADAKLMMMSVAFVLLYCMVPYLTSLFIGSSAVQGFAGSMMGMAIGAATTAAGVASPGAGGVAGAVGRALGNGKGGGGGGSGSGASSASGSGGSSGGSGGESSGSSASSGLPAISMAEALNPQYRQRASGLWTS</sequence>
<evidence type="ECO:0000313" key="4">
    <source>
        <dbReference type="Proteomes" id="UP000779507"/>
    </source>
</evidence>
<evidence type="ECO:0000256" key="1">
    <source>
        <dbReference type="SAM" id="MobiDB-lite"/>
    </source>
</evidence>
<comment type="caution">
    <text evidence="3">The sequence shown here is derived from an EMBL/GenBank/DDBJ whole genome shotgun (WGS) entry which is preliminary data.</text>
</comment>
<feature type="compositionally biased region" description="Gly residues" evidence="1">
    <location>
        <begin position="341"/>
        <end position="353"/>
    </location>
</feature>
<organism evidence="3 4">
    <name type="scientific">Hymenobacter caeli</name>
    <dbReference type="NCBI Taxonomy" id="2735894"/>
    <lineage>
        <taxon>Bacteria</taxon>
        <taxon>Pseudomonadati</taxon>
        <taxon>Bacteroidota</taxon>
        <taxon>Cytophagia</taxon>
        <taxon>Cytophagales</taxon>
        <taxon>Hymenobacteraceae</taxon>
        <taxon>Hymenobacter</taxon>
    </lineage>
</organism>
<gene>
    <name evidence="3" type="ORF">HNP98_003805</name>
</gene>
<protein>
    <submittedName>
        <fullName evidence="3">Membrane protein YgcG</fullName>
    </submittedName>
</protein>
<evidence type="ECO:0000313" key="3">
    <source>
        <dbReference type="EMBL" id="NRT20960.1"/>
    </source>
</evidence>